<evidence type="ECO:0000256" key="4">
    <source>
        <dbReference type="ARBA" id="ARBA00023136"/>
    </source>
</evidence>
<keyword evidence="4 7" id="KW-0472">Membrane</keyword>
<accession>A0ABS2YRS0</accession>
<feature type="transmembrane region" description="Helical" evidence="7">
    <location>
        <begin position="199"/>
        <end position="226"/>
    </location>
</feature>
<evidence type="ECO:0000256" key="7">
    <source>
        <dbReference type="SAM" id="Phobius"/>
    </source>
</evidence>
<dbReference type="PROSITE" id="PS50262">
    <property type="entry name" value="G_PROTEIN_RECEP_F1_2"/>
    <property type="match status" value="3"/>
</dbReference>
<feature type="transmembrane region" description="Helical" evidence="7">
    <location>
        <begin position="238"/>
        <end position="260"/>
    </location>
</feature>
<feature type="transmembrane region" description="Helical" evidence="7">
    <location>
        <begin position="521"/>
        <end position="542"/>
    </location>
</feature>
<keyword evidence="6" id="KW-0297">G-protein coupled receptor</keyword>
<feature type="transmembrane region" description="Helical" evidence="7">
    <location>
        <begin position="172"/>
        <end position="193"/>
    </location>
</feature>
<feature type="domain" description="G-protein coupled receptors family 1 profile" evidence="8">
    <location>
        <begin position="324"/>
        <end position="573"/>
    </location>
</feature>
<feature type="transmembrane region" description="Helical" evidence="7">
    <location>
        <begin position="613"/>
        <end position="637"/>
    </location>
</feature>
<feature type="transmembrane region" description="Helical" evidence="7">
    <location>
        <begin position="758"/>
        <end position="775"/>
    </location>
</feature>
<dbReference type="PRINTS" id="PR00245">
    <property type="entry name" value="OLFACTORYR"/>
</dbReference>
<dbReference type="InterPro" id="IPR000276">
    <property type="entry name" value="GPCR_Rhodpsn"/>
</dbReference>
<evidence type="ECO:0000256" key="2">
    <source>
        <dbReference type="ARBA" id="ARBA00022692"/>
    </source>
</evidence>
<dbReference type="Gene3D" id="1.20.1070.10">
    <property type="entry name" value="Rhodopsin 7-helix transmembrane proteins"/>
    <property type="match status" value="3"/>
</dbReference>
<proteinExistence type="inferred from homology"/>
<feature type="transmembrane region" description="Helical" evidence="7">
    <location>
        <begin position="98"/>
        <end position="120"/>
    </location>
</feature>
<evidence type="ECO:0000259" key="8">
    <source>
        <dbReference type="PROSITE" id="PS50262"/>
    </source>
</evidence>
<feature type="transmembrane region" description="Helical" evidence="7">
    <location>
        <begin position="822"/>
        <end position="845"/>
    </location>
</feature>
<feature type="transmembrane region" description="Helical" evidence="7">
    <location>
        <begin position="727"/>
        <end position="746"/>
    </location>
</feature>
<feature type="transmembrane region" description="Helical" evidence="7">
    <location>
        <begin position="140"/>
        <end position="160"/>
    </location>
</feature>
<keyword evidence="6" id="KW-0675">Receptor</keyword>
<dbReference type="InterPro" id="IPR000725">
    <property type="entry name" value="Olfact_rcpt"/>
</dbReference>
<feature type="transmembrane region" description="Helical" evidence="7">
    <location>
        <begin position="340"/>
        <end position="360"/>
    </location>
</feature>
<keyword evidence="3 7" id="KW-1133">Transmembrane helix</keyword>
<dbReference type="Pfam" id="PF13853">
    <property type="entry name" value="7tm_4"/>
    <property type="match status" value="3"/>
</dbReference>
<feature type="transmembrane region" description="Helical" evidence="7">
    <location>
        <begin position="455"/>
        <end position="476"/>
    </location>
</feature>
<feature type="transmembrane region" description="Helical" evidence="7">
    <location>
        <begin position="684"/>
        <end position="706"/>
    </location>
</feature>
<evidence type="ECO:0000256" key="3">
    <source>
        <dbReference type="ARBA" id="ARBA00022989"/>
    </source>
</evidence>
<comment type="similarity">
    <text evidence="6">Belongs to the G-protein coupled receptor 1 family.</text>
</comment>
<keyword evidence="2 6" id="KW-0812">Transmembrane</keyword>
<feature type="transmembrane region" description="Helical" evidence="7">
    <location>
        <begin position="782"/>
        <end position="802"/>
    </location>
</feature>
<feature type="non-terminal residue" evidence="9">
    <location>
        <position position="1"/>
    </location>
</feature>
<dbReference type="EMBL" id="JAAWVN010003085">
    <property type="protein sequence ID" value="MBN3289467.1"/>
    <property type="molecule type" value="Genomic_DNA"/>
</dbReference>
<feature type="transmembrane region" description="Helical" evidence="7">
    <location>
        <begin position="482"/>
        <end position="509"/>
    </location>
</feature>
<feature type="non-terminal residue" evidence="9">
    <location>
        <position position="898"/>
    </location>
</feature>
<dbReference type="SUPFAM" id="SSF81321">
    <property type="entry name" value="Family A G protein-coupled receptor-like"/>
    <property type="match status" value="3"/>
</dbReference>
<keyword evidence="5 6" id="KW-0807">Transducer</keyword>
<comment type="subcellular location">
    <subcellularLocation>
        <location evidence="1">Membrane</location>
        <topology evidence="1">Multi-pass membrane protein</topology>
    </subcellularLocation>
</comment>
<evidence type="ECO:0000313" key="9">
    <source>
        <dbReference type="EMBL" id="MBN3289467.1"/>
    </source>
</evidence>
<evidence type="ECO:0000256" key="6">
    <source>
        <dbReference type="RuleBase" id="RU000688"/>
    </source>
</evidence>
<organism evidence="9 10">
    <name type="scientific">Polypterus senegalus</name>
    <name type="common">Senegal bichir</name>
    <dbReference type="NCBI Taxonomy" id="55291"/>
    <lineage>
        <taxon>Eukaryota</taxon>
        <taxon>Metazoa</taxon>
        <taxon>Chordata</taxon>
        <taxon>Craniata</taxon>
        <taxon>Vertebrata</taxon>
        <taxon>Euteleostomi</taxon>
        <taxon>Actinopterygii</taxon>
        <taxon>Polypteriformes</taxon>
        <taxon>Polypteridae</taxon>
        <taxon>Polypterus</taxon>
    </lineage>
</organism>
<dbReference type="InterPro" id="IPR052921">
    <property type="entry name" value="GPCR1_Superfamily_Member"/>
</dbReference>
<keyword evidence="10" id="KW-1185">Reference proteome</keyword>
<reference evidence="9" key="1">
    <citation type="journal article" date="2021" name="Cell">
        <title>Tracing the genetic footprints of vertebrate landing in non-teleost ray-finned fishes.</title>
        <authorList>
            <person name="Bi X."/>
            <person name="Wang K."/>
            <person name="Yang L."/>
            <person name="Pan H."/>
            <person name="Jiang H."/>
            <person name="Wei Q."/>
            <person name="Fang M."/>
            <person name="Yu H."/>
            <person name="Zhu C."/>
            <person name="Cai Y."/>
            <person name="He Y."/>
            <person name="Gan X."/>
            <person name="Zeng H."/>
            <person name="Yu D."/>
            <person name="Zhu Y."/>
            <person name="Jiang H."/>
            <person name="Qiu Q."/>
            <person name="Yang H."/>
            <person name="Zhang Y.E."/>
            <person name="Wang W."/>
            <person name="Zhu M."/>
            <person name="He S."/>
            <person name="Zhang G."/>
        </authorList>
    </citation>
    <scope>NUCLEOTIDE SEQUENCE</scope>
    <source>
        <strain evidence="9">Bchr_001</strain>
    </source>
</reference>
<dbReference type="PROSITE" id="PS00237">
    <property type="entry name" value="G_PROTEIN_RECEP_F1_1"/>
    <property type="match status" value="2"/>
</dbReference>
<feature type="domain" description="G-protein coupled receptors family 1 profile" evidence="8">
    <location>
        <begin position="41"/>
        <end position="289"/>
    </location>
</feature>
<comment type="caution">
    <text evidence="9">The sequence shown here is derived from an EMBL/GenBank/DDBJ whole genome shotgun (WGS) entry which is preliminary data.</text>
</comment>
<evidence type="ECO:0000256" key="1">
    <source>
        <dbReference type="ARBA" id="ARBA00004141"/>
    </source>
</evidence>
<dbReference type="InterPro" id="IPR017452">
    <property type="entry name" value="GPCR_Rhodpsn_7TM"/>
</dbReference>
<dbReference type="Proteomes" id="UP001166052">
    <property type="component" value="Unassembled WGS sequence"/>
</dbReference>
<feature type="transmembrane region" description="Helical" evidence="7">
    <location>
        <begin position="644"/>
        <end position="664"/>
    </location>
</feature>
<protein>
    <submittedName>
        <fullName evidence="9">O52D1 protein</fullName>
    </submittedName>
</protein>
<dbReference type="PANTHER" id="PTHR26451">
    <property type="entry name" value="G_PROTEIN_RECEP_F1_2 DOMAIN-CONTAINING PROTEIN"/>
    <property type="match status" value="1"/>
</dbReference>
<sequence>KMNNVVGNTSGFILEGFFFSPEARMPLFLLTLFAYTIIIVVNVTLFLVIALHKNLHGPMYVMLCNLILCDLIGSSALMPRLMSDFFVDVKMISFEACIIQAFCIHMYHLGAQLILTVMAFDRYVAICNPLRYNTIMTPRMLVKLSLFAWGGAFSMVVILLSTTLRLPKCKPVVVHAYCFNGALFVLACGDYSGNNILGLFITYLLFALSFSSIAFTYTKILIACFFKSHNSKTKAMYTCVSHITVYILFETTLLFSILSLRFPNINPNLTKTFGTLMITLPPCMNPLIYGINTKEIRNSYFFSSEARVPLFLLTFFVYIIIVFVNVSLFLVVTLHKNLHGPMYVMLCNLIIFDLIGSSALMPRLMSDFFVDVKLISFEACIIQAICIHMYNLGAQLTLTVMAFDRYIAICNPLRYATIMTPRMLVKLSLFAWGGAIVVVVVLLSTTLRLPKCKSLVVHAYCFNGALFVLACGDYSGNNILGLFVTYLLFTFSLSSIAFTYIKIVITCFFKSHNKPKSKAMYTCISHLTVYIIFETALLFSILSTRFPNINSNMTKTFGTLMITVPPCMNPLIYGINTKEIRNSLSWKMNNVVGNTSGFILEGFFFQPEARVPLFLLTLFVYIIIVFVNVTLFLVIAFHKNLHGPMYVMLCNLIVFDLIGSSALMPRLMSDFFVDVKIISFEACIIQALCVSIYHIGAHLILTVMAFDRYVAICKPLHYTTIMTARMLVKLCLFAWGSAIAVILVISSTTLRLTKCSSLIVHAYCFNGAIFVLACGDYSMNNILGLSVTYCIAAFSLSSIAFTYAKILSTCFLNSQNNPKTKAMYTCVSHITVYALFETTLLFSILSMRFPNISPNLTKTFGTLMITVPPCMNPLIYGINTKEIRNSALRTFKNKIIFK</sequence>
<feature type="transmembrane region" description="Helical" evidence="7">
    <location>
        <begin position="423"/>
        <end position="443"/>
    </location>
</feature>
<name>A0ABS2YRS0_POLSE</name>
<feature type="transmembrane region" description="Helical" evidence="7">
    <location>
        <begin position="57"/>
        <end position="77"/>
    </location>
</feature>
<evidence type="ECO:0000256" key="5">
    <source>
        <dbReference type="ARBA" id="ARBA00023224"/>
    </source>
</evidence>
<feature type="domain" description="G-protein coupled receptors family 1 profile" evidence="8">
    <location>
        <begin position="627"/>
        <end position="876"/>
    </location>
</feature>
<feature type="transmembrane region" description="Helical" evidence="7">
    <location>
        <begin position="310"/>
        <end position="334"/>
    </location>
</feature>
<evidence type="ECO:0000313" key="10">
    <source>
        <dbReference type="Proteomes" id="UP001166052"/>
    </source>
</evidence>
<feature type="transmembrane region" description="Helical" evidence="7">
    <location>
        <begin position="272"/>
        <end position="289"/>
    </location>
</feature>
<gene>
    <name evidence="9" type="primary">Or52d1</name>
    <name evidence="9" type="ORF">GTO92_0009622</name>
</gene>
<dbReference type="PANTHER" id="PTHR26451:SF889">
    <property type="entry name" value="OLFACTORY RECEPTOR 2A12-LIKE"/>
    <property type="match status" value="1"/>
</dbReference>
<dbReference type="PRINTS" id="PR00237">
    <property type="entry name" value="GPCRRHODOPSN"/>
</dbReference>
<feature type="transmembrane region" description="Helical" evidence="7">
    <location>
        <begin position="27"/>
        <end position="51"/>
    </location>
</feature>